<reference evidence="2 3" key="1">
    <citation type="submission" date="2020-11" db="EMBL/GenBank/DDBJ databases">
        <title>Genome seq and assembly of Sphingosinicella sp.</title>
        <authorList>
            <person name="Chhetri G."/>
        </authorList>
    </citation>
    <scope>NUCLEOTIDE SEQUENCE [LARGE SCALE GENOMIC DNA]</scope>
    <source>
        <strain evidence="2 3">UDD2</strain>
    </source>
</reference>
<proteinExistence type="predicted"/>
<keyword evidence="1" id="KW-0732">Signal</keyword>
<gene>
    <name evidence="2" type="ORF">IC614_11245</name>
</gene>
<evidence type="ECO:0000256" key="1">
    <source>
        <dbReference type="SAM" id="SignalP"/>
    </source>
</evidence>
<name>A0A7T2LMB4_9SPHN</name>
<dbReference type="Proteomes" id="UP000594873">
    <property type="component" value="Chromosome"/>
</dbReference>
<dbReference type="KEGG" id="sflv:IC614_11245"/>
<keyword evidence="3" id="KW-1185">Reference proteome</keyword>
<sequence length="130" mass="13956">MMTMGRGIALALVLLTSACGDADPPPANETAAAKASRPNPFHERLTALNETDRGLTLRRAVQDNGGSCPRFLTSGFQEDYQGLKMWTLRCEGNRDWAIFVGASGRVQTRTCADNAKLGLPACRFPEAAGN</sequence>
<evidence type="ECO:0000313" key="3">
    <source>
        <dbReference type="Proteomes" id="UP000594873"/>
    </source>
</evidence>
<dbReference type="PROSITE" id="PS51257">
    <property type="entry name" value="PROKAR_LIPOPROTEIN"/>
    <property type="match status" value="1"/>
</dbReference>
<accession>A0A7T2LMB4</accession>
<dbReference type="EMBL" id="CP065592">
    <property type="protein sequence ID" value="QPQ54877.1"/>
    <property type="molecule type" value="Genomic_DNA"/>
</dbReference>
<dbReference type="AlphaFoldDB" id="A0A7T2LMB4"/>
<feature type="chain" id="PRO_5032445309" evidence="1">
    <location>
        <begin position="23"/>
        <end position="130"/>
    </location>
</feature>
<organism evidence="2 3">
    <name type="scientific">Allosphingosinicella flava</name>
    <dbReference type="NCBI Taxonomy" id="2771430"/>
    <lineage>
        <taxon>Bacteria</taxon>
        <taxon>Pseudomonadati</taxon>
        <taxon>Pseudomonadota</taxon>
        <taxon>Alphaproteobacteria</taxon>
        <taxon>Sphingomonadales</taxon>
        <taxon>Sphingomonadaceae</taxon>
        <taxon>Allosphingosinicella</taxon>
    </lineage>
</organism>
<evidence type="ECO:0000313" key="2">
    <source>
        <dbReference type="EMBL" id="QPQ54877.1"/>
    </source>
</evidence>
<feature type="signal peptide" evidence="1">
    <location>
        <begin position="1"/>
        <end position="22"/>
    </location>
</feature>
<dbReference type="RefSeq" id="WP_200971553.1">
    <property type="nucleotide sequence ID" value="NZ_CP065592.1"/>
</dbReference>
<protein>
    <submittedName>
        <fullName evidence="2">Uncharacterized protein</fullName>
    </submittedName>
</protein>